<dbReference type="Proteomes" id="UP001595904">
    <property type="component" value="Unassembled WGS sequence"/>
</dbReference>
<protein>
    <recommendedName>
        <fullName evidence="3">peptidylprolyl isomerase</fullName>
        <ecNumber evidence="3">5.2.1.8</ecNumber>
    </recommendedName>
</protein>
<evidence type="ECO:0000256" key="1">
    <source>
        <dbReference type="ARBA" id="ARBA00000971"/>
    </source>
</evidence>
<comment type="caution">
    <text evidence="6">The sequence shown here is derived from an EMBL/GenBank/DDBJ whole genome shotgun (WGS) entry which is preliminary data.</text>
</comment>
<comment type="similarity">
    <text evidence="2">Belongs to the PpiC/parvulin rotamase family.</text>
</comment>
<keyword evidence="6" id="KW-0413">Isomerase</keyword>
<keyword evidence="4" id="KW-0697">Rotamase</keyword>
<dbReference type="InterPro" id="IPR000297">
    <property type="entry name" value="PPIase_PpiC"/>
</dbReference>
<dbReference type="GO" id="GO:0016853">
    <property type="term" value="F:isomerase activity"/>
    <property type="evidence" value="ECO:0007669"/>
    <property type="project" value="UniProtKB-KW"/>
</dbReference>
<dbReference type="RefSeq" id="WP_380600851.1">
    <property type="nucleotide sequence ID" value="NZ_JBHSDU010000010.1"/>
</dbReference>
<feature type="domain" description="PpiC" evidence="5">
    <location>
        <begin position="116"/>
        <end position="244"/>
    </location>
</feature>
<dbReference type="InterPro" id="IPR050245">
    <property type="entry name" value="PrsA_foldase"/>
</dbReference>
<evidence type="ECO:0000256" key="4">
    <source>
        <dbReference type="ARBA" id="ARBA00023110"/>
    </source>
</evidence>
<evidence type="ECO:0000313" key="7">
    <source>
        <dbReference type="Proteomes" id="UP001595904"/>
    </source>
</evidence>
<sequence>MNAIRHWLREPLLHFVVAGFVLFVASELRGTAGQDDARIVVTPEREARLATRYAMQFGAPPDATKMAQLVDDEIQEEILFRRGIELGLDRDDEIVRRRIVQKMQFLLEDLSAPAEPSETELNAFFDKHAERYTTPARASFTHVYFSLQQGETKARSRAQAALTRLEHGVDPMQVGDPFPDLYHFATYESEQVRRLFGNSEFASAVFSAPSTRWVGPYRSSYGWHLLKVDARQDAARPTLAEVRDRVRTDFLLDAQARTNQAALSALASEYQVVRTKL</sequence>
<gene>
    <name evidence="6" type="ORF">ACFPN2_22680</name>
</gene>
<keyword evidence="7" id="KW-1185">Reference proteome</keyword>
<evidence type="ECO:0000256" key="3">
    <source>
        <dbReference type="ARBA" id="ARBA00013194"/>
    </source>
</evidence>
<dbReference type="SUPFAM" id="SSF54534">
    <property type="entry name" value="FKBP-like"/>
    <property type="match status" value="1"/>
</dbReference>
<reference evidence="7" key="1">
    <citation type="journal article" date="2019" name="Int. J. Syst. Evol. Microbiol.">
        <title>The Global Catalogue of Microorganisms (GCM) 10K type strain sequencing project: providing services to taxonomists for standard genome sequencing and annotation.</title>
        <authorList>
            <consortium name="The Broad Institute Genomics Platform"/>
            <consortium name="The Broad Institute Genome Sequencing Center for Infectious Disease"/>
            <person name="Wu L."/>
            <person name="Ma J."/>
        </authorList>
    </citation>
    <scope>NUCLEOTIDE SEQUENCE [LARGE SCALE GENOMIC DNA]</scope>
    <source>
        <strain evidence="7">CGMCC 1.10759</strain>
    </source>
</reference>
<name>A0ABV8SXT0_9GAMM</name>
<dbReference type="EC" id="5.2.1.8" evidence="3"/>
<accession>A0ABV8SXT0</accession>
<evidence type="ECO:0000256" key="2">
    <source>
        <dbReference type="ARBA" id="ARBA00007656"/>
    </source>
</evidence>
<proteinExistence type="inferred from homology"/>
<evidence type="ECO:0000313" key="6">
    <source>
        <dbReference type="EMBL" id="MFC4311905.1"/>
    </source>
</evidence>
<dbReference type="Gene3D" id="3.10.50.40">
    <property type="match status" value="1"/>
</dbReference>
<dbReference type="InterPro" id="IPR046357">
    <property type="entry name" value="PPIase_dom_sf"/>
</dbReference>
<evidence type="ECO:0000259" key="5">
    <source>
        <dbReference type="Pfam" id="PF13145"/>
    </source>
</evidence>
<comment type="catalytic activity">
    <reaction evidence="1">
        <text>[protein]-peptidylproline (omega=180) = [protein]-peptidylproline (omega=0)</text>
        <dbReference type="Rhea" id="RHEA:16237"/>
        <dbReference type="Rhea" id="RHEA-COMP:10747"/>
        <dbReference type="Rhea" id="RHEA-COMP:10748"/>
        <dbReference type="ChEBI" id="CHEBI:83833"/>
        <dbReference type="ChEBI" id="CHEBI:83834"/>
        <dbReference type="EC" id="5.2.1.8"/>
    </reaction>
</comment>
<dbReference type="PANTHER" id="PTHR47245">
    <property type="entry name" value="PEPTIDYLPROLYL ISOMERASE"/>
    <property type="match status" value="1"/>
</dbReference>
<dbReference type="PANTHER" id="PTHR47245:SF2">
    <property type="entry name" value="PEPTIDYL-PROLYL CIS-TRANS ISOMERASE HP_0175-RELATED"/>
    <property type="match status" value="1"/>
</dbReference>
<dbReference type="EMBL" id="JBHSDU010000010">
    <property type="protein sequence ID" value="MFC4311905.1"/>
    <property type="molecule type" value="Genomic_DNA"/>
</dbReference>
<dbReference type="Pfam" id="PF13145">
    <property type="entry name" value="Rotamase_2"/>
    <property type="match status" value="1"/>
</dbReference>
<organism evidence="6 7">
    <name type="scientific">Steroidobacter flavus</name>
    <dbReference type="NCBI Taxonomy" id="1842136"/>
    <lineage>
        <taxon>Bacteria</taxon>
        <taxon>Pseudomonadati</taxon>
        <taxon>Pseudomonadota</taxon>
        <taxon>Gammaproteobacteria</taxon>
        <taxon>Steroidobacterales</taxon>
        <taxon>Steroidobacteraceae</taxon>
        <taxon>Steroidobacter</taxon>
    </lineage>
</organism>